<protein>
    <submittedName>
        <fullName evidence="1">Uncharacterized protein</fullName>
    </submittedName>
</protein>
<proteinExistence type="predicted"/>
<dbReference type="Proteomes" id="UP001434883">
    <property type="component" value="Unassembled WGS sequence"/>
</dbReference>
<evidence type="ECO:0000313" key="1">
    <source>
        <dbReference type="EMBL" id="MEQ2194512.1"/>
    </source>
</evidence>
<gene>
    <name evidence="1" type="ORF">XENOCAPTIV_030293</name>
</gene>
<evidence type="ECO:0000313" key="2">
    <source>
        <dbReference type="Proteomes" id="UP001434883"/>
    </source>
</evidence>
<reference evidence="1 2" key="1">
    <citation type="submission" date="2021-06" db="EMBL/GenBank/DDBJ databases">
        <authorList>
            <person name="Palmer J.M."/>
        </authorList>
    </citation>
    <scope>NUCLEOTIDE SEQUENCE [LARGE SCALE GENOMIC DNA]</scope>
    <source>
        <strain evidence="1 2">XC_2019</strain>
        <tissue evidence="1">Muscle</tissue>
    </source>
</reference>
<sequence>MLTSEGKDISPHDSNVPHICPSLPADRCFAAVCSEKEKTIPPVHPRGACILGKITSTHKLLLGFSIELLESQTQSALPDVDRCYANIPASSETRIHTNTGETIRHILPSGPRERAIQQIPHCFSKTNVSPMLVSC</sequence>
<accession>A0ABV0QGK3</accession>
<name>A0ABV0QGK3_9TELE</name>
<dbReference type="EMBL" id="JAHRIN010009331">
    <property type="protein sequence ID" value="MEQ2194512.1"/>
    <property type="molecule type" value="Genomic_DNA"/>
</dbReference>
<keyword evidence="2" id="KW-1185">Reference proteome</keyword>
<comment type="caution">
    <text evidence="1">The sequence shown here is derived from an EMBL/GenBank/DDBJ whole genome shotgun (WGS) entry which is preliminary data.</text>
</comment>
<organism evidence="1 2">
    <name type="scientific">Xenoophorus captivus</name>
    <dbReference type="NCBI Taxonomy" id="1517983"/>
    <lineage>
        <taxon>Eukaryota</taxon>
        <taxon>Metazoa</taxon>
        <taxon>Chordata</taxon>
        <taxon>Craniata</taxon>
        <taxon>Vertebrata</taxon>
        <taxon>Euteleostomi</taxon>
        <taxon>Actinopterygii</taxon>
        <taxon>Neopterygii</taxon>
        <taxon>Teleostei</taxon>
        <taxon>Neoteleostei</taxon>
        <taxon>Acanthomorphata</taxon>
        <taxon>Ovalentaria</taxon>
        <taxon>Atherinomorphae</taxon>
        <taxon>Cyprinodontiformes</taxon>
        <taxon>Goodeidae</taxon>
        <taxon>Xenoophorus</taxon>
    </lineage>
</organism>